<feature type="compositionally biased region" description="Basic and acidic residues" evidence="1">
    <location>
        <begin position="1"/>
        <end position="14"/>
    </location>
</feature>
<feature type="region of interest" description="Disordered" evidence="1">
    <location>
        <begin position="1"/>
        <end position="22"/>
    </location>
</feature>
<keyword evidence="2" id="KW-0812">Transmembrane</keyword>
<evidence type="ECO:0000313" key="4">
    <source>
        <dbReference type="Proteomes" id="UP000253426"/>
    </source>
</evidence>
<sequence length="98" mass="11071">MSEHQTDESSRENARPPSHARTTGGTVVLIFLAALMLYVVTLPPILVLAEKYRPEDQLPSPVVVWYGKPGLWLYNESPVSGVMLEYVYWWEGLVNGRP</sequence>
<keyword evidence="4" id="KW-1185">Reference proteome</keyword>
<dbReference type="Proteomes" id="UP000253426">
    <property type="component" value="Unassembled WGS sequence"/>
</dbReference>
<dbReference type="RefSeq" id="WP_113958933.1">
    <property type="nucleotide sequence ID" value="NZ_QNRR01000004.1"/>
</dbReference>
<evidence type="ECO:0000313" key="3">
    <source>
        <dbReference type="EMBL" id="RBP44543.1"/>
    </source>
</evidence>
<reference evidence="3 4" key="1">
    <citation type="submission" date="2018-06" db="EMBL/GenBank/DDBJ databases">
        <title>Genomic Encyclopedia of Type Strains, Phase IV (KMG-IV): sequencing the most valuable type-strain genomes for metagenomic binning, comparative biology and taxonomic classification.</title>
        <authorList>
            <person name="Goeker M."/>
        </authorList>
    </citation>
    <scope>NUCLEOTIDE SEQUENCE [LARGE SCALE GENOMIC DNA]</scope>
    <source>
        <strain evidence="3 4">DSM 25532</strain>
    </source>
</reference>
<dbReference type="AlphaFoldDB" id="A0A366HNE0"/>
<proteinExistence type="predicted"/>
<organism evidence="3 4">
    <name type="scientific">Roseimicrobium gellanilyticum</name>
    <dbReference type="NCBI Taxonomy" id="748857"/>
    <lineage>
        <taxon>Bacteria</taxon>
        <taxon>Pseudomonadati</taxon>
        <taxon>Verrucomicrobiota</taxon>
        <taxon>Verrucomicrobiia</taxon>
        <taxon>Verrucomicrobiales</taxon>
        <taxon>Verrucomicrobiaceae</taxon>
        <taxon>Roseimicrobium</taxon>
    </lineage>
</organism>
<keyword evidence="2" id="KW-1133">Transmembrane helix</keyword>
<name>A0A366HNE0_9BACT</name>
<keyword evidence="2" id="KW-0472">Membrane</keyword>
<gene>
    <name evidence="3" type="ORF">DES53_104364</name>
</gene>
<accession>A0A366HNE0</accession>
<comment type="caution">
    <text evidence="3">The sequence shown here is derived from an EMBL/GenBank/DDBJ whole genome shotgun (WGS) entry which is preliminary data.</text>
</comment>
<dbReference type="EMBL" id="QNRR01000004">
    <property type="protein sequence ID" value="RBP44543.1"/>
    <property type="molecule type" value="Genomic_DNA"/>
</dbReference>
<feature type="transmembrane region" description="Helical" evidence="2">
    <location>
        <begin position="27"/>
        <end position="49"/>
    </location>
</feature>
<evidence type="ECO:0000256" key="1">
    <source>
        <dbReference type="SAM" id="MobiDB-lite"/>
    </source>
</evidence>
<protein>
    <submittedName>
        <fullName evidence="3">Uncharacterized protein</fullName>
    </submittedName>
</protein>
<evidence type="ECO:0000256" key="2">
    <source>
        <dbReference type="SAM" id="Phobius"/>
    </source>
</evidence>